<dbReference type="InterPro" id="IPR051396">
    <property type="entry name" value="Bact_Antivir_Def_Nuclease"/>
</dbReference>
<reference evidence="2" key="1">
    <citation type="journal article" date="2021" name="Microb. Physiol.">
        <title>Proteogenomic Insights into the Physiology of Marine, Sulfate-Reducing, Filamentous Desulfonema limicola and Desulfonema magnum.</title>
        <authorList>
            <person name="Schnaars V."/>
            <person name="Wohlbrand L."/>
            <person name="Scheve S."/>
            <person name="Hinrichs C."/>
            <person name="Reinhardt R."/>
            <person name="Rabus R."/>
        </authorList>
    </citation>
    <scope>NUCLEOTIDE SEQUENCE</scope>
    <source>
        <strain evidence="2">5ac10</strain>
    </source>
</reference>
<evidence type="ECO:0000259" key="1">
    <source>
        <dbReference type="Pfam" id="PF13304"/>
    </source>
</evidence>
<sequence length="383" mass="44406">MLKKLEIKNYKSILNETIELGKINFFIGENGCGKTNILEALAMMSASKSLELHAEGLFNRGIRVSRPNLTFSSFANLMQKEKIYINLEFQNDKEIFNLQSSIYCEDINDIYSEWKDDSPTYLIDKDKHHLHKSIHNISNEKKEDKTIKERWIVNDVNQLTKYLIFCLNTKALRGISSESKRMPLGINGESLDILLSQFTNDEWEILQKYRYLVSWLEEIIVDEKDSLKYKGHKMGKSTSILYFKDRFMQKKDMNNIFSAENANDGVLHVLFYLALFISSKTPSFFAIDNIENSLNPKICRELVKELIQLAKINCKQALITTHNPAVLDGINLNDEEQRLFVVSRNDSGKTKVKQIKLKPRTDERLKLSEMWMRGILGGLPKNF</sequence>
<feature type="domain" description="ATPase AAA-type core" evidence="1">
    <location>
        <begin position="23"/>
        <end position="328"/>
    </location>
</feature>
<dbReference type="Proteomes" id="UP000663720">
    <property type="component" value="Chromosome"/>
</dbReference>
<dbReference type="PIRSF" id="PIRSF029347">
    <property type="entry name" value="RecF"/>
    <property type="match status" value="1"/>
</dbReference>
<dbReference type="PANTHER" id="PTHR43581:SF2">
    <property type="entry name" value="EXCINUCLEASE ATPASE SUBUNIT"/>
    <property type="match status" value="1"/>
</dbReference>
<dbReference type="InterPro" id="IPR027417">
    <property type="entry name" value="P-loop_NTPase"/>
</dbReference>
<dbReference type="Gene3D" id="3.40.50.300">
    <property type="entry name" value="P-loop containing nucleotide triphosphate hydrolases"/>
    <property type="match status" value="2"/>
</dbReference>
<dbReference type="SUPFAM" id="SSF52540">
    <property type="entry name" value="P-loop containing nucleoside triphosphate hydrolases"/>
    <property type="match status" value="1"/>
</dbReference>
<name>A0A975B926_9BACT</name>
<accession>A0A975B926</accession>
<dbReference type="GO" id="GO:0005524">
    <property type="term" value="F:ATP binding"/>
    <property type="evidence" value="ECO:0007669"/>
    <property type="project" value="InterPro"/>
</dbReference>
<protein>
    <submittedName>
        <fullName evidence="2">AAA ATPase-like domain-containing protein</fullName>
    </submittedName>
</protein>
<dbReference type="PANTHER" id="PTHR43581">
    <property type="entry name" value="ATP/GTP PHOSPHATASE"/>
    <property type="match status" value="1"/>
</dbReference>
<dbReference type="KEGG" id="dli:dnl_31380"/>
<dbReference type="AlphaFoldDB" id="A0A975B926"/>
<evidence type="ECO:0000313" key="3">
    <source>
        <dbReference type="Proteomes" id="UP000663720"/>
    </source>
</evidence>
<proteinExistence type="predicted"/>
<dbReference type="RefSeq" id="WP_207692393.1">
    <property type="nucleotide sequence ID" value="NZ_CP061799.1"/>
</dbReference>
<dbReference type="GO" id="GO:0016887">
    <property type="term" value="F:ATP hydrolysis activity"/>
    <property type="evidence" value="ECO:0007669"/>
    <property type="project" value="InterPro"/>
</dbReference>
<evidence type="ECO:0000313" key="2">
    <source>
        <dbReference type="EMBL" id="QTA80825.1"/>
    </source>
</evidence>
<organism evidence="2 3">
    <name type="scientific">Desulfonema limicola</name>
    <dbReference type="NCBI Taxonomy" id="45656"/>
    <lineage>
        <taxon>Bacteria</taxon>
        <taxon>Pseudomonadati</taxon>
        <taxon>Thermodesulfobacteriota</taxon>
        <taxon>Desulfobacteria</taxon>
        <taxon>Desulfobacterales</taxon>
        <taxon>Desulfococcaceae</taxon>
        <taxon>Desulfonema</taxon>
    </lineage>
</organism>
<dbReference type="Pfam" id="PF13304">
    <property type="entry name" value="AAA_21"/>
    <property type="match status" value="1"/>
</dbReference>
<gene>
    <name evidence="2" type="ORF">dnl_31380</name>
</gene>
<dbReference type="InterPro" id="IPR014555">
    <property type="entry name" value="RecF-like"/>
</dbReference>
<keyword evidence="3" id="KW-1185">Reference proteome</keyword>
<dbReference type="InterPro" id="IPR003959">
    <property type="entry name" value="ATPase_AAA_core"/>
</dbReference>
<dbReference type="EMBL" id="CP061799">
    <property type="protein sequence ID" value="QTA80825.1"/>
    <property type="molecule type" value="Genomic_DNA"/>
</dbReference>